<evidence type="ECO:0000256" key="3">
    <source>
        <dbReference type="SAM" id="Coils"/>
    </source>
</evidence>
<dbReference type="InterPro" id="IPR031775">
    <property type="entry name" value="PRKG1_interact"/>
</dbReference>
<evidence type="ECO:0000256" key="4">
    <source>
        <dbReference type="SAM" id="MobiDB-lite"/>
    </source>
</evidence>
<keyword evidence="1" id="KW-0217">Developmental protein</keyword>
<dbReference type="GO" id="GO:0005737">
    <property type="term" value="C:cytoplasm"/>
    <property type="evidence" value="ECO:0007669"/>
    <property type="project" value="TreeGrafter"/>
</dbReference>
<dbReference type="GO" id="GO:0019901">
    <property type="term" value="F:protein kinase binding"/>
    <property type="evidence" value="ECO:0007669"/>
    <property type="project" value="InterPro"/>
</dbReference>
<evidence type="ECO:0000256" key="2">
    <source>
        <dbReference type="ARBA" id="ARBA00022737"/>
    </source>
</evidence>
<feature type="compositionally biased region" description="Basic and acidic residues" evidence="4">
    <location>
        <begin position="12"/>
        <end position="28"/>
    </location>
</feature>
<keyword evidence="3" id="KW-0175">Coiled coil</keyword>
<evidence type="ECO:0000259" key="5">
    <source>
        <dbReference type="Pfam" id="PF15898"/>
    </source>
</evidence>
<evidence type="ECO:0000256" key="1">
    <source>
        <dbReference type="ARBA" id="ARBA00022473"/>
    </source>
</evidence>
<keyword evidence="2" id="KW-0677">Repeat</keyword>
<protein>
    <recommendedName>
        <fullName evidence="5">cGMP-dependent protein kinase interacting domain-containing protein</fullName>
    </recommendedName>
</protein>
<evidence type="ECO:0000313" key="6">
    <source>
        <dbReference type="EMBL" id="KAF7249197.1"/>
    </source>
</evidence>
<feature type="non-terminal residue" evidence="6">
    <location>
        <position position="296"/>
    </location>
</feature>
<feature type="region of interest" description="Disordered" evidence="4">
    <location>
        <begin position="1"/>
        <end position="28"/>
    </location>
</feature>
<dbReference type="InterPro" id="IPR051226">
    <property type="entry name" value="PP1_Regulatory_Subunit"/>
</dbReference>
<name>A0A8S9YMI1_9TREM</name>
<feature type="coiled-coil region" evidence="3">
    <location>
        <begin position="261"/>
        <end position="288"/>
    </location>
</feature>
<dbReference type="PANTHER" id="PTHR24179">
    <property type="entry name" value="PROTEIN PHOSPHATASE 1 REGULATORY SUBUNIT 12"/>
    <property type="match status" value="1"/>
</dbReference>
<organism evidence="6 7">
    <name type="scientific">Paragonimus skrjabini miyazakii</name>
    <dbReference type="NCBI Taxonomy" id="59628"/>
    <lineage>
        <taxon>Eukaryota</taxon>
        <taxon>Metazoa</taxon>
        <taxon>Spiralia</taxon>
        <taxon>Lophotrochozoa</taxon>
        <taxon>Platyhelminthes</taxon>
        <taxon>Trematoda</taxon>
        <taxon>Digenea</taxon>
        <taxon>Plagiorchiida</taxon>
        <taxon>Troglotremata</taxon>
        <taxon>Troglotrematidae</taxon>
        <taxon>Paragonimus</taxon>
    </lineage>
</organism>
<dbReference type="AlphaFoldDB" id="A0A8S9YMI1"/>
<feature type="coiled-coil region" evidence="3">
    <location>
        <begin position="181"/>
        <end position="222"/>
    </location>
</feature>
<dbReference type="Pfam" id="PF15898">
    <property type="entry name" value="PRKG1_interact"/>
    <property type="match status" value="1"/>
</dbReference>
<keyword evidence="7" id="KW-1185">Reference proteome</keyword>
<sequence length="296" mass="32982">VEPASGGYLVSDSRRAHQPQSRDTRDWTTKVGVFDSSDVDRPYSRRPVACTRTTTPNSGDYTTSAYYGTLSHTSPPVTSSAVLPNDVNAPAPIIPRPSSRFLHQNDTSCTTSQAQHDRTDIRAPSSILPWNATRKTNSVANPTVPVTSSIAAVTTTTATQFATIGRQASLPSSSIPYAHSQADYRRLYEREKVEKERLARELDRINRENANLRLQLSRLRADDDTHTSGTIAPTPNDKSSIVDEHSFRCNQTQLHNRLLYHEDQLKELSRLREENAKMKEENGALIRVISKLSKPT</sequence>
<evidence type="ECO:0000313" key="7">
    <source>
        <dbReference type="Proteomes" id="UP000822476"/>
    </source>
</evidence>
<gene>
    <name evidence="6" type="ORF">EG68_09232</name>
</gene>
<feature type="domain" description="cGMP-dependent protein kinase interacting" evidence="5">
    <location>
        <begin position="183"/>
        <end position="294"/>
    </location>
</feature>
<dbReference type="OrthoDB" id="19014at2759"/>
<accession>A0A8S9YMI1</accession>
<dbReference type="GO" id="GO:0019208">
    <property type="term" value="F:phosphatase regulator activity"/>
    <property type="evidence" value="ECO:0007669"/>
    <property type="project" value="TreeGrafter"/>
</dbReference>
<dbReference type="PANTHER" id="PTHR24179:SF21">
    <property type="entry name" value="MYOSIN BINDING SUBUNIT, ISOFORM O"/>
    <property type="match status" value="1"/>
</dbReference>
<reference evidence="6" key="1">
    <citation type="submission" date="2019-07" db="EMBL/GenBank/DDBJ databases">
        <title>Annotation for the trematode Paragonimus miyazaki's.</title>
        <authorList>
            <person name="Choi Y.-J."/>
        </authorList>
    </citation>
    <scope>NUCLEOTIDE SEQUENCE</scope>
    <source>
        <strain evidence="6">Japan</strain>
    </source>
</reference>
<dbReference type="Proteomes" id="UP000822476">
    <property type="component" value="Unassembled WGS sequence"/>
</dbReference>
<proteinExistence type="predicted"/>
<dbReference type="EMBL" id="JTDE01005497">
    <property type="protein sequence ID" value="KAF7249197.1"/>
    <property type="molecule type" value="Genomic_DNA"/>
</dbReference>
<comment type="caution">
    <text evidence="6">The sequence shown here is derived from an EMBL/GenBank/DDBJ whole genome shotgun (WGS) entry which is preliminary data.</text>
</comment>
<dbReference type="GO" id="GO:0004857">
    <property type="term" value="F:enzyme inhibitor activity"/>
    <property type="evidence" value="ECO:0007669"/>
    <property type="project" value="TreeGrafter"/>
</dbReference>